<dbReference type="Pfam" id="PF02221">
    <property type="entry name" value="E1_DerP2_DerF2"/>
    <property type="match status" value="1"/>
</dbReference>
<dbReference type="EMBL" id="CAXITT010000688">
    <property type="protein sequence ID" value="CAL1545215.1"/>
    <property type="molecule type" value="Genomic_DNA"/>
</dbReference>
<feature type="domain" description="MD-2-related lipid-recognition" evidence="3">
    <location>
        <begin position="111"/>
        <end position="258"/>
    </location>
</feature>
<accession>A0AAV2IG54</accession>
<keyword evidence="5" id="KW-1185">Reference proteome</keyword>
<dbReference type="GO" id="GO:0005319">
    <property type="term" value="F:lipid transporter activity"/>
    <property type="evidence" value="ECO:0007669"/>
    <property type="project" value="TreeGrafter"/>
</dbReference>
<dbReference type="Proteomes" id="UP001497497">
    <property type="component" value="Unassembled WGS sequence"/>
</dbReference>
<dbReference type="Gene3D" id="2.70.220.10">
    <property type="entry name" value="Ganglioside GM2 activator"/>
    <property type="match status" value="1"/>
</dbReference>
<dbReference type="PANTHER" id="PTHR17357:SF0">
    <property type="entry name" value="GANGLIOSIDE GM2 ACTIVATOR"/>
    <property type="match status" value="1"/>
</dbReference>
<keyword evidence="1" id="KW-0732">Signal</keyword>
<dbReference type="GO" id="GO:0009898">
    <property type="term" value="C:cytoplasmic side of plasma membrane"/>
    <property type="evidence" value="ECO:0007669"/>
    <property type="project" value="TreeGrafter"/>
</dbReference>
<dbReference type="PANTHER" id="PTHR17357">
    <property type="entry name" value="GM2 GANGLIOSIDE ACTIVATOR PROTEIN"/>
    <property type="match status" value="1"/>
</dbReference>
<dbReference type="InterPro" id="IPR028996">
    <property type="entry name" value="GM2-AP"/>
</dbReference>
<evidence type="ECO:0000256" key="1">
    <source>
        <dbReference type="ARBA" id="ARBA00022729"/>
    </source>
</evidence>
<feature type="transmembrane region" description="Helical" evidence="2">
    <location>
        <begin position="6"/>
        <end position="27"/>
    </location>
</feature>
<dbReference type="GO" id="GO:0006689">
    <property type="term" value="P:ganglioside catabolic process"/>
    <property type="evidence" value="ECO:0007669"/>
    <property type="project" value="InterPro"/>
</dbReference>
<gene>
    <name evidence="4" type="ORF">GSLYS_00018698001</name>
</gene>
<sequence length="261" mass="28941">MELSYLNVVTLVFIGTSILPLLNVDGFGFKFNSYKKFIVTQEIKDDSVSDSLSISSNQNDYFDRKTSPSKLKDPFSLGLRSSFIRAFSSQRLGSFSEIKSQKSFVTDDFAWKSCGPENQLVEIRNLTFEPSPLVFPGVMTFGFDVIFHDTINSDASVSAKLALQYRRGSGTWIPIPCIGQIGSCNYTDICALTKGISCPPDLKQKGIPCTCPFNKGEYTLEHYDVEIDAAVFLAGNYQGQINLNDKDKGQIACYIVNFTIG</sequence>
<evidence type="ECO:0000259" key="3">
    <source>
        <dbReference type="SMART" id="SM00737"/>
    </source>
</evidence>
<protein>
    <recommendedName>
        <fullName evidence="3">MD-2-related lipid-recognition domain-containing protein</fullName>
    </recommendedName>
</protein>
<keyword evidence="2" id="KW-1133">Transmembrane helix</keyword>
<dbReference type="AlphaFoldDB" id="A0AAV2IG54"/>
<comment type="caution">
    <text evidence="4">The sequence shown here is derived from an EMBL/GenBank/DDBJ whole genome shotgun (WGS) entry which is preliminary data.</text>
</comment>
<reference evidence="4 5" key="1">
    <citation type="submission" date="2024-04" db="EMBL/GenBank/DDBJ databases">
        <authorList>
            <consortium name="Genoscope - CEA"/>
            <person name="William W."/>
        </authorList>
    </citation>
    <scope>NUCLEOTIDE SEQUENCE [LARGE SCALE GENOMIC DNA]</scope>
</reference>
<dbReference type="GO" id="GO:0008047">
    <property type="term" value="F:enzyme activator activity"/>
    <property type="evidence" value="ECO:0007669"/>
    <property type="project" value="InterPro"/>
</dbReference>
<evidence type="ECO:0000313" key="4">
    <source>
        <dbReference type="EMBL" id="CAL1545215.1"/>
    </source>
</evidence>
<evidence type="ECO:0000256" key="2">
    <source>
        <dbReference type="SAM" id="Phobius"/>
    </source>
</evidence>
<keyword evidence="2" id="KW-0472">Membrane</keyword>
<dbReference type="SUPFAM" id="SSF63707">
    <property type="entry name" value="Ganglioside M2 (gm2) activator"/>
    <property type="match status" value="1"/>
</dbReference>
<dbReference type="InterPro" id="IPR036846">
    <property type="entry name" value="GM2-AP_sf"/>
</dbReference>
<dbReference type="SMART" id="SM00737">
    <property type="entry name" value="ML"/>
    <property type="match status" value="1"/>
</dbReference>
<proteinExistence type="predicted"/>
<name>A0AAV2IG54_LYMST</name>
<dbReference type="InterPro" id="IPR003172">
    <property type="entry name" value="ML_dom"/>
</dbReference>
<keyword evidence="2" id="KW-0812">Transmembrane</keyword>
<evidence type="ECO:0000313" key="5">
    <source>
        <dbReference type="Proteomes" id="UP001497497"/>
    </source>
</evidence>
<organism evidence="4 5">
    <name type="scientific">Lymnaea stagnalis</name>
    <name type="common">Great pond snail</name>
    <name type="synonym">Helix stagnalis</name>
    <dbReference type="NCBI Taxonomy" id="6523"/>
    <lineage>
        <taxon>Eukaryota</taxon>
        <taxon>Metazoa</taxon>
        <taxon>Spiralia</taxon>
        <taxon>Lophotrochozoa</taxon>
        <taxon>Mollusca</taxon>
        <taxon>Gastropoda</taxon>
        <taxon>Heterobranchia</taxon>
        <taxon>Euthyneura</taxon>
        <taxon>Panpulmonata</taxon>
        <taxon>Hygrophila</taxon>
        <taxon>Lymnaeoidea</taxon>
        <taxon>Lymnaeidae</taxon>
        <taxon>Lymnaea</taxon>
    </lineage>
</organism>